<dbReference type="RefSeq" id="XP_013872274.1">
    <property type="nucleotide sequence ID" value="XM_014016820.1"/>
</dbReference>
<evidence type="ECO:0000256" key="7">
    <source>
        <dbReference type="ARBA" id="ARBA00023054"/>
    </source>
</evidence>
<dbReference type="InParanoid" id="A0A2I4BX29"/>
<keyword evidence="11 13" id="KW-0131">Cell cycle</keyword>
<dbReference type="InterPro" id="IPR006612">
    <property type="entry name" value="THAP_Znf"/>
</dbReference>
<dbReference type="SUPFAM" id="SSF57716">
    <property type="entry name" value="Glucocorticoid receptor-like (DNA-binding domain)"/>
    <property type="match status" value="1"/>
</dbReference>
<dbReference type="GO" id="GO:0001935">
    <property type="term" value="P:endothelial cell proliferation"/>
    <property type="evidence" value="ECO:0007669"/>
    <property type="project" value="UniProtKB-UniRule"/>
</dbReference>
<evidence type="ECO:0000256" key="12">
    <source>
        <dbReference type="PROSITE-ProRule" id="PRU00309"/>
    </source>
</evidence>
<feature type="region of interest" description="Disordered" evidence="14">
    <location>
        <begin position="118"/>
        <end position="158"/>
    </location>
</feature>
<dbReference type="STRING" id="52670.A0A2I4BX29"/>
<dbReference type="Pfam" id="PF05485">
    <property type="entry name" value="THAP"/>
    <property type="match status" value="1"/>
</dbReference>
<dbReference type="KEGG" id="alim:106523418"/>
<dbReference type="InterPro" id="IPR026516">
    <property type="entry name" value="THAP1/10"/>
</dbReference>
<keyword evidence="6 13" id="KW-0805">Transcription regulation</keyword>
<evidence type="ECO:0000256" key="1">
    <source>
        <dbReference type="ARBA" id="ARBA00004642"/>
    </source>
</evidence>
<keyword evidence="8 12" id="KW-0238">DNA-binding</keyword>
<dbReference type="PROSITE" id="PS50950">
    <property type="entry name" value="ZF_THAP"/>
    <property type="match status" value="1"/>
</dbReference>
<name>A0A2I4BX29_AUSLI</name>
<comment type="similarity">
    <text evidence="2 13">Belongs to the THAP1 family.</text>
</comment>
<evidence type="ECO:0000256" key="14">
    <source>
        <dbReference type="SAM" id="MobiDB-lite"/>
    </source>
</evidence>
<dbReference type="Proteomes" id="UP000192220">
    <property type="component" value="Unplaced"/>
</dbReference>
<dbReference type="AlphaFoldDB" id="A0A2I4BX29"/>
<dbReference type="InterPro" id="IPR038441">
    <property type="entry name" value="THAP_Znf_sf"/>
</dbReference>
<sequence>MDHKYFCADSKKRKIDTSGTECYAVNCNTYQNPQTKAQGITFHKFPDKTKNKDRYYTWVRNCRRHSEPSPSSRICSQHFEPEMINRTLQRAQLREGAVPTIFSLPDHLRHKKTKLQLTKTSTKAIKPLEMPAPESPDEAPLTQDHDNSDKDVKEKSGT</sequence>
<evidence type="ECO:0000259" key="15">
    <source>
        <dbReference type="PROSITE" id="PS50950"/>
    </source>
</evidence>
<feature type="domain" description="THAP-type" evidence="15">
    <location>
        <begin position="15"/>
        <end position="102"/>
    </location>
</feature>
<accession>A0A2I4BX29</accession>
<keyword evidence="7 13" id="KW-0175">Coiled coil</keyword>
<dbReference type="GO" id="GO:0008270">
    <property type="term" value="F:zinc ion binding"/>
    <property type="evidence" value="ECO:0007669"/>
    <property type="project" value="UniProtKB-KW"/>
</dbReference>
<keyword evidence="4 12" id="KW-0863">Zinc-finger</keyword>
<dbReference type="GeneID" id="106523418"/>
<keyword evidence="16" id="KW-1185">Reference proteome</keyword>
<evidence type="ECO:0000256" key="11">
    <source>
        <dbReference type="ARBA" id="ARBA00023306"/>
    </source>
</evidence>
<evidence type="ECO:0000256" key="3">
    <source>
        <dbReference type="ARBA" id="ARBA00022723"/>
    </source>
</evidence>
<dbReference type="GO" id="GO:0043565">
    <property type="term" value="F:sequence-specific DNA binding"/>
    <property type="evidence" value="ECO:0007669"/>
    <property type="project" value="UniProtKB-UniRule"/>
</dbReference>
<keyword evidence="5" id="KW-0862">Zinc</keyword>
<dbReference type="GO" id="GO:0005654">
    <property type="term" value="C:nucleoplasm"/>
    <property type="evidence" value="ECO:0007669"/>
    <property type="project" value="UniProtKB-SubCell"/>
</dbReference>
<evidence type="ECO:0000256" key="9">
    <source>
        <dbReference type="ARBA" id="ARBA00023163"/>
    </source>
</evidence>
<evidence type="ECO:0000256" key="8">
    <source>
        <dbReference type="ARBA" id="ARBA00023125"/>
    </source>
</evidence>
<evidence type="ECO:0000256" key="6">
    <source>
        <dbReference type="ARBA" id="ARBA00023015"/>
    </source>
</evidence>
<organism evidence="16 17">
    <name type="scientific">Austrofundulus limnaeus</name>
    <name type="common">Annual killifish</name>
    <dbReference type="NCBI Taxonomy" id="52670"/>
    <lineage>
        <taxon>Eukaryota</taxon>
        <taxon>Metazoa</taxon>
        <taxon>Chordata</taxon>
        <taxon>Craniata</taxon>
        <taxon>Vertebrata</taxon>
        <taxon>Euteleostomi</taxon>
        <taxon>Actinopterygii</taxon>
        <taxon>Neopterygii</taxon>
        <taxon>Teleostei</taxon>
        <taxon>Neoteleostei</taxon>
        <taxon>Acanthomorphata</taxon>
        <taxon>Ovalentaria</taxon>
        <taxon>Atherinomorphae</taxon>
        <taxon>Cyprinodontiformes</taxon>
        <taxon>Rivulidae</taxon>
        <taxon>Austrofundulus</taxon>
    </lineage>
</organism>
<dbReference type="OrthoDB" id="7312725at2759"/>
<feature type="compositionally biased region" description="Basic and acidic residues" evidence="14">
    <location>
        <begin position="143"/>
        <end position="158"/>
    </location>
</feature>
<dbReference type="Gene3D" id="6.20.210.20">
    <property type="entry name" value="THAP domain"/>
    <property type="match status" value="1"/>
</dbReference>
<comment type="subcellular location">
    <subcellularLocation>
        <location evidence="1 13">Nucleus</location>
        <location evidence="1 13">Nucleoplasm</location>
    </subcellularLocation>
</comment>
<dbReference type="PANTHER" id="PTHR46600">
    <property type="entry name" value="THAP DOMAIN-CONTAINING"/>
    <property type="match status" value="1"/>
</dbReference>
<comment type="function">
    <text evidence="13">DNA-binding transcription regulator that regulates endothelial cell proliferation and G1/S cell-cycle progression. Specifically binds the 5'-[AT]NTNN[GT]GGCA[AGT]-3' core DNA sequence and acts by modulating expression of pRB-E2F cell-cycle target genes.</text>
</comment>
<evidence type="ECO:0000256" key="10">
    <source>
        <dbReference type="ARBA" id="ARBA00023242"/>
    </source>
</evidence>
<keyword evidence="3" id="KW-0479">Metal-binding</keyword>
<proteinExistence type="inferred from homology"/>
<evidence type="ECO:0000256" key="13">
    <source>
        <dbReference type="RuleBase" id="RU369073"/>
    </source>
</evidence>
<evidence type="ECO:0000256" key="4">
    <source>
        <dbReference type="ARBA" id="ARBA00022771"/>
    </source>
</evidence>
<keyword evidence="10 13" id="KW-0539">Nucleus</keyword>
<evidence type="ECO:0000256" key="5">
    <source>
        <dbReference type="ARBA" id="ARBA00022833"/>
    </source>
</evidence>
<dbReference type="PANTHER" id="PTHR46600:SF1">
    <property type="entry name" value="THAP DOMAIN-CONTAINING PROTEIN 1"/>
    <property type="match status" value="1"/>
</dbReference>
<keyword evidence="9 13" id="KW-0804">Transcription</keyword>
<reference evidence="17" key="1">
    <citation type="submission" date="2025-08" db="UniProtKB">
        <authorList>
            <consortium name="RefSeq"/>
        </authorList>
    </citation>
    <scope>IDENTIFICATION</scope>
    <source>
        <strain evidence="17">Quisiro</strain>
        <tissue evidence="17">Liver</tissue>
    </source>
</reference>
<dbReference type="GO" id="GO:0003700">
    <property type="term" value="F:DNA-binding transcription factor activity"/>
    <property type="evidence" value="ECO:0007669"/>
    <property type="project" value="UniProtKB-UniRule"/>
</dbReference>
<evidence type="ECO:0000313" key="17">
    <source>
        <dbReference type="RefSeq" id="XP_013872274.1"/>
    </source>
</evidence>
<dbReference type="SMART" id="SM00692">
    <property type="entry name" value="DM3"/>
    <property type="match status" value="1"/>
</dbReference>
<evidence type="ECO:0000313" key="16">
    <source>
        <dbReference type="Proteomes" id="UP000192220"/>
    </source>
</evidence>
<evidence type="ECO:0000256" key="2">
    <source>
        <dbReference type="ARBA" id="ARBA00006177"/>
    </source>
</evidence>
<dbReference type="SMART" id="SM00980">
    <property type="entry name" value="THAP"/>
    <property type="match status" value="1"/>
</dbReference>
<gene>
    <name evidence="17" type="primary">LOC106523418</name>
</gene>
<protein>
    <recommendedName>
        <fullName evidence="13">THAP domain-containing protein 1</fullName>
    </recommendedName>
</protein>